<protein>
    <submittedName>
        <fullName evidence="4">Stage III sporulation protein AA</fullName>
    </submittedName>
</protein>
<keyword evidence="1" id="KW-0547">Nucleotide-binding</keyword>
<name>I4D8X6_DESAJ</name>
<accession>I4D8X6</accession>
<dbReference type="NCBIfam" id="TIGR02858">
    <property type="entry name" value="spore_III_AA"/>
    <property type="match status" value="1"/>
</dbReference>
<reference evidence="4 5" key="1">
    <citation type="journal article" date="2012" name="J. Bacteriol.">
        <title>Complete genome sequences of Desulfosporosinus orientis DSM765T, Desulfosporosinus youngiae DSM17734T, Desulfosporosinus meridiei DSM13257T, and Desulfosporosinus acidiphilus DSM22704T.</title>
        <authorList>
            <person name="Pester M."/>
            <person name="Brambilla E."/>
            <person name="Alazard D."/>
            <person name="Rattei T."/>
            <person name="Weinmaier T."/>
            <person name="Han J."/>
            <person name="Lucas S."/>
            <person name="Lapidus A."/>
            <person name="Cheng J.F."/>
            <person name="Goodwin L."/>
            <person name="Pitluck S."/>
            <person name="Peters L."/>
            <person name="Ovchinnikova G."/>
            <person name="Teshima H."/>
            <person name="Detter J.C."/>
            <person name="Han C.S."/>
            <person name="Tapia R."/>
            <person name="Land M.L."/>
            <person name="Hauser L."/>
            <person name="Kyrpides N.C."/>
            <person name="Ivanova N.N."/>
            <person name="Pagani I."/>
            <person name="Huntmann M."/>
            <person name="Wei C.L."/>
            <person name="Davenport K.W."/>
            <person name="Daligault H."/>
            <person name="Chain P.S."/>
            <person name="Chen A."/>
            <person name="Mavromatis K."/>
            <person name="Markowitz V."/>
            <person name="Szeto E."/>
            <person name="Mikhailova N."/>
            <person name="Pati A."/>
            <person name="Wagner M."/>
            <person name="Woyke T."/>
            <person name="Ollivier B."/>
            <person name="Klenk H.P."/>
            <person name="Spring S."/>
            <person name="Loy A."/>
        </authorList>
    </citation>
    <scope>NUCLEOTIDE SEQUENCE [LARGE SCALE GENOMIC DNA]</scope>
    <source>
        <strain evidence="5">DSM 22704 / JCM 16185 / SJ4</strain>
    </source>
</reference>
<organism evidence="4 5">
    <name type="scientific">Desulfosporosinus acidiphilus (strain DSM 22704 / JCM 16185 / SJ4)</name>
    <dbReference type="NCBI Taxonomy" id="646529"/>
    <lineage>
        <taxon>Bacteria</taxon>
        <taxon>Bacillati</taxon>
        <taxon>Bacillota</taxon>
        <taxon>Clostridia</taxon>
        <taxon>Eubacteriales</taxon>
        <taxon>Desulfitobacteriaceae</taxon>
        <taxon>Desulfosporosinus</taxon>
    </lineage>
</organism>
<dbReference type="SUPFAM" id="SSF52540">
    <property type="entry name" value="P-loop containing nucleoside triphosphate hydrolases"/>
    <property type="match status" value="1"/>
</dbReference>
<proteinExistence type="predicted"/>
<dbReference type="Pfam" id="PF19568">
    <property type="entry name" value="Spore_III_AA"/>
    <property type="match status" value="1"/>
</dbReference>
<dbReference type="InterPro" id="IPR045735">
    <property type="entry name" value="Spore_III_AA_AAA+_ATPase"/>
</dbReference>
<keyword evidence="2" id="KW-0067">ATP-binding</keyword>
<keyword evidence="5" id="KW-1185">Reference proteome</keyword>
<dbReference type="InterPro" id="IPR003593">
    <property type="entry name" value="AAA+_ATPase"/>
</dbReference>
<sequence>MSLHYQLSVSQAQKALPARSGQKSPGWETMDRWFGETIRAILKQIQDFELLEVEEIRLRVGQPFMLRTSGKDLFFNSEGKITSPSNAYCITQEDLTATLDKMTQSSVYAVEEDLKQGFLTLPGGNRVGVTGEAILQKGEVQKLKHISSLNVRLARDYQGHSLRVLPKICRKDGTLYHTLVISAPRAGKTTLLRDLIRLISNGVPQMGLEGQSVGVIDERGELAGMNKGLPSYNLGCRTDVLDGCPKVYGMTMLIRSMAPQVVVMDELGHHDEIEALKDALRTGVRILCTAHASSLEEAKTRPTLSYLLEDGVFERLVVLSRQTGPGTIEGVYDLKTGRSL</sequence>
<dbReference type="STRING" id="646529.Desaci_3355"/>
<dbReference type="KEGG" id="dai:Desaci_3355"/>
<dbReference type="HOGENOM" id="CLU_052793_0_0_9"/>
<gene>
    <name evidence="4" type="ordered locus">Desaci_3355</name>
</gene>
<dbReference type="InterPro" id="IPR014217">
    <property type="entry name" value="Spore_III_AA"/>
</dbReference>
<dbReference type="eggNOG" id="COG3854">
    <property type="taxonomic scope" value="Bacteria"/>
</dbReference>
<evidence type="ECO:0000313" key="4">
    <source>
        <dbReference type="EMBL" id="AFM42250.1"/>
    </source>
</evidence>
<evidence type="ECO:0000259" key="3">
    <source>
        <dbReference type="SMART" id="SM00382"/>
    </source>
</evidence>
<dbReference type="GO" id="GO:0005524">
    <property type="term" value="F:ATP binding"/>
    <property type="evidence" value="ECO:0007669"/>
    <property type="project" value="UniProtKB-KW"/>
</dbReference>
<evidence type="ECO:0000313" key="5">
    <source>
        <dbReference type="Proteomes" id="UP000002892"/>
    </source>
</evidence>
<dbReference type="Gene3D" id="3.40.50.300">
    <property type="entry name" value="P-loop containing nucleotide triphosphate hydrolases"/>
    <property type="match status" value="1"/>
</dbReference>
<feature type="domain" description="AAA+ ATPase" evidence="3">
    <location>
        <begin position="174"/>
        <end position="323"/>
    </location>
</feature>
<dbReference type="InterPro" id="IPR027417">
    <property type="entry name" value="P-loop_NTPase"/>
</dbReference>
<dbReference type="AlphaFoldDB" id="I4D8X6"/>
<evidence type="ECO:0000256" key="1">
    <source>
        <dbReference type="ARBA" id="ARBA00022741"/>
    </source>
</evidence>
<dbReference type="RefSeq" id="WP_014828239.1">
    <property type="nucleotide sequence ID" value="NC_018068.1"/>
</dbReference>
<evidence type="ECO:0000256" key="2">
    <source>
        <dbReference type="ARBA" id="ARBA00022840"/>
    </source>
</evidence>
<dbReference type="SMART" id="SM00382">
    <property type="entry name" value="AAA"/>
    <property type="match status" value="1"/>
</dbReference>
<dbReference type="EMBL" id="CP003639">
    <property type="protein sequence ID" value="AFM42250.1"/>
    <property type="molecule type" value="Genomic_DNA"/>
</dbReference>
<dbReference type="PANTHER" id="PTHR20953:SF3">
    <property type="entry name" value="P-LOOP CONTAINING NUCLEOSIDE TRIPHOSPHATE HYDROLASES SUPERFAMILY PROTEIN"/>
    <property type="match status" value="1"/>
</dbReference>
<dbReference type="PANTHER" id="PTHR20953">
    <property type="entry name" value="KINASE-RELATED"/>
    <property type="match status" value="1"/>
</dbReference>
<dbReference type="Proteomes" id="UP000002892">
    <property type="component" value="Chromosome"/>
</dbReference>